<gene>
    <name evidence="2" type="ORF">GCM10017581_074220</name>
</gene>
<dbReference type="Proteomes" id="UP001143480">
    <property type="component" value="Unassembled WGS sequence"/>
</dbReference>
<dbReference type="GO" id="GO:0016491">
    <property type="term" value="F:oxidoreductase activity"/>
    <property type="evidence" value="ECO:0007669"/>
    <property type="project" value="InterPro"/>
</dbReference>
<proteinExistence type="predicted"/>
<dbReference type="PANTHER" id="PTHR42923">
    <property type="entry name" value="PROTOPORPHYRINOGEN OXIDASE"/>
    <property type="match status" value="1"/>
</dbReference>
<protein>
    <submittedName>
        <fullName evidence="2">Dehydrogenase</fullName>
    </submittedName>
</protein>
<reference evidence="2" key="2">
    <citation type="submission" date="2023-01" db="EMBL/GenBank/DDBJ databases">
        <authorList>
            <person name="Sun Q."/>
            <person name="Evtushenko L."/>
        </authorList>
    </citation>
    <scope>NUCLEOTIDE SEQUENCE</scope>
    <source>
        <strain evidence="2">VKM Ac-1321</strain>
    </source>
</reference>
<keyword evidence="3" id="KW-1185">Reference proteome</keyword>
<reference evidence="2" key="1">
    <citation type="journal article" date="2014" name="Int. J. Syst. Evol. Microbiol.">
        <title>Complete genome sequence of Corynebacterium casei LMG S-19264T (=DSM 44701T), isolated from a smear-ripened cheese.</title>
        <authorList>
            <consortium name="US DOE Joint Genome Institute (JGI-PGF)"/>
            <person name="Walter F."/>
            <person name="Albersmeier A."/>
            <person name="Kalinowski J."/>
            <person name="Ruckert C."/>
        </authorList>
    </citation>
    <scope>NUCLEOTIDE SEQUENCE</scope>
    <source>
        <strain evidence="2">VKM Ac-1321</strain>
    </source>
</reference>
<dbReference type="AlphaFoldDB" id="A0A9W6KSL7"/>
<name>A0A9W6KSL7_9ACTN</name>
<accession>A0A9W6KSL7</accession>
<comment type="caution">
    <text evidence="2">The sequence shown here is derived from an EMBL/GenBank/DDBJ whole genome shotgun (WGS) entry which is preliminary data.</text>
</comment>
<organism evidence="2 3">
    <name type="scientific">Dactylosporangium matsuzakiense</name>
    <dbReference type="NCBI Taxonomy" id="53360"/>
    <lineage>
        <taxon>Bacteria</taxon>
        <taxon>Bacillati</taxon>
        <taxon>Actinomycetota</taxon>
        <taxon>Actinomycetes</taxon>
        <taxon>Micromonosporales</taxon>
        <taxon>Micromonosporaceae</taxon>
        <taxon>Dactylosporangium</taxon>
    </lineage>
</organism>
<feature type="domain" description="Amine oxidase" evidence="1">
    <location>
        <begin position="36"/>
        <end position="474"/>
    </location>
</feature>
<dbReference type="InterPro" id="IPR036188">
    <property type="entry name" value="FAD/NAD-bd_sf"/>
</dbReference>
<dbReference type="InterPro" id="IPR002937">
    <property type="entry name" value="Amino_oxidase"/>
</dbReference>
<dbReference type="Pfam" id="PF01593">
    <property type="entry name" value="Amino_oxidase"/>
    <property type="match status" value="1"/>
</dbReference>
<dbReference type="InterPro" id="IPR050464">
    <property type="entry name" value="Zeta_carotene_desat/Oxidored"/>
</dbReference>
<evidence type="ECO:0000313" key="3">
    <source>
        <dbReference type="Proteomes" id="UP001143480"/>
    </source>
</evidence>
<dbReference type="RefSeq" id="WP_261958884.1">
    <property type="nucleotide sequence ID" value="NZ_BAAAXA010000001.1"/>
</dbReference>
<sequence length="513" mass="56146">MPSLFANHPHRFVRSRPDLPRRAPDGVRAIVIGGGIAGVSAALLLAERGVAVTLLERQAQLGGRLNSWPRQIADGTTHLVDHGFHGFFRQYYNWRNILRRIDNRLSFLRPVGRYPIVSRRWPEENFTGLPGTPPINLLALLLRSPSLRLRDLRSMDRNAALPLLSYSRKETYREYDTMPASELLDSLGLPDRARAMLFDVFAHSFFNHERDMSAAEMLMQFHFYFLRNPEGLDMDAPDHDYETAIWSPLAAQLRALGAEIRTGAAVDRIAPGWTVTLTGGEQLRADHVILAADPASARRIAAASDGLAAPLAEQLAAIRTTAPYAVSRIWTDRDVAANRSVFTGVSREATLDSVTLYHRLTRPGGQWARRSGGAILELHAYAADADVPADVLGRRMLDELGALWPEARDLKVLDIDERVSHDAPAFDVGSDATRPGPVTPMPGLYLAGDWVRMPLPTALMERAATSAALAANAVFATYGVAPVPVYSIPPAGLLAGRVPVRGPARPPAGTNRG</sequence>
<evidence type="ECO:0000259" key="1">
    <source>
        <dbReference type="Pfam" id="PF01593"/>
    </source>
</evidence>
<dbReference type="Gene3D" id="3.50.50.60">
    <property type="entry name" value="FAD/NAD(P)-binding domain"/>
    <property type="match status" value="1"/>
</dbReference>
<dbReference type="EMBL" id="BSFP01000061">
    <property type="protein sequence ID" value="GLL05675.1"/>
    <property type="molecule type" value="Genomic_DNA"/>
</dbReference>
<dbReference type="SUPFAM" id="SSF51905">
    <property type="entry name" value="FAD/NAD(P)-binding domain"/>
    <property type="match status" value="1"/>
</dbReference>
<evidence type="ECO:0000313" key="2">
    <source>
        <dbReference type="EMBL" id="GLL05675.1"/>
    </source>
</evidence>
<dbReference type="PANTHER" id="PTHR42923:SF43">
    <property type="entry name" value="AMINE OXIDASE"/>
    <property type="match status" value="1"/>
</dbReference>